<dbReference type="GO" id="GO:0004674">
    <property type="term" value="F:protein serine/threonine kinase activity"/>
    <property type="evidence" value="ECO:0007669"/>
    <property type="project" value="UniProtKB-KW"/>
</dbReference>
<dbReference type="AlphaFoldDB" id="A0A1I8PK04"/>
<evidence type="ECO:0000313" key="12">
    <source>
        <dbReference type="Proteomes" id="UP000095300"/>
    </source>
</evidence>
<evidence type="ECO:0000256" key="8">
    <source>
        <dbReference type="ARBA" id="ARBA00047899"/>
    </source>
</evidence>
<accession>A0A1I8PK04</accession>
<keyword evidence="6" id="KW-0418">Kinase</keyword>
<dbReference type="EC" id="2.7.11.1" evidence="2"/>
<comment type="similarity">
    <text evidence="1">Belongs to the protein kinase superfamily. NEK Ser/Thr protein kinase family. NIMA subfamily.</text>
</comment>
<dbReference type="Pfam" id="PF00069">
    <property type="entry name" value="Pkinase"/>
    <property type="match status" value="1"/>
</dbReference>
<evidence type="ECO:0000259" key="10">
    <source>
        <dbReference type="PROSITE" id="PS50011"/>
    </source>
</evidence>
<evidence type="ECO:0000256" key="3">
    <source>
        <dbReference type="ARBA" id="ARBA00022527"/>
    </source>
</evidence>
<dbReference type="SMART" id="SM00220">
    <property type="entry name" value="S_TKc"/>
    <property type="match status" value="1"/>
</dbReference>
<comment type="catalytic activity">
    <reaction evidence="9">
        <text>L-seryl-[protein] + ATP = O-phospho-L-seryl-[protein] + ADP + H(+)</text>
        <dbReference type="Rhea" id="RHEA:17989"/>
        <dbReference type="Rhea" id="RHEA-COMP:9863"/>
        <dbReference type="Rhea" id="RHEA-COMP:11604"/>
        <dbReference type="ChEBI" id="CHEBI:15378"/>
        <dbReference type="ChEBI" id="CHEBI:29999"/>
        <dbReference type="ChEBI" id="CHEBI:30616"/>
        <dbReference type="ChEBI" id="CHEBI:83421"/>
        <dbReference type="ChEBI" id="CHEBI:456216"/>
        <dbReference type="EC" id="2.7.11.1"/>
    </reaction>
</comment>
<dbReference type="VEuPathDB" id="VectorBase:SCAU008772"/>
<sequence>MDLGDPALKPIKVLGAGTFGRVFLCKYRNTQKVCVKRIIVLNPKAEMNMIMEEVYIMSQLRHPNIIQFIGSFVHAGTVNIIMDYAPNGTLNDLIFQARPKGLAHNDIMRYFCDTLMGLEYLHIRHVIHRDLKPANLLVDANGNLKIADFGISSVHGSRSCNAKALGTPYYTPPEVLRGERYDYKSDIWSLGCILYEMCLGHCPFSQAATLDELRYLIRVLTRQKMDCSNLRKTHQPLWANLCERMIVSKLQLRISLPEIICLEPTLTIAYYHKYFDYKY</sequence>
<feature type="domain" description="Protein kinase" evidence="10">
    <location>
        <begin position="8"/>
        <end position="275"/>
    </location>
</feature>
<evidence type="ECO:0000256" key="5">
    <source>
        <dbReference type="ARBA" id="ARBA00022741"/>
    </source>
</evidence>
<gene>
    <name evidence="11" type="primary">106082310</name>
</gene>
<keyword evidence="5" id="KW-0547">Nucleotide-binding</keyword>
<evidence type="ECO:0000313" key="11">
    <source>
        <dbReference type="EnsemblMetazoa" id="SCAU008772-PA"/>
    </source>
</evidence>
<dbReference type="KEGG" id="scac:106082310"/>
<dbReference type="STRING" id="35570.A0A1I8PK04"/>
<dbReference type="SUPFAM" id="SSF56112">
    <property type="entry name" value="Protein kinase-like (PK-like)"/>
    <property type="match status" value="1"/>
</dbReference>
<dbReference type="InterPro" id="IPR008271">
    <property type="entry name" value="Ser/Thr_kinase_AS"/>
</dbReference>
<keyword evidence="7" id="KW-0067">ATP-binding</keyword>
<name>A0A1I8PK04_STOCA</name>
<dbReference type="GO" id="GO:0005524">
    <property type="term" value="F:ATP binding"/>
    <property type="evidence" value="ECO:0007669"/>
    <property type="project" value="UniProtKB-KW"/>
</dbReference>
<dbReference type="InterPro" id="IPR051131">
    <property type="entry name" value="NEK_Ser/Thr_kinase_NIMA"/>
</dbReference>
<dbReference type="Gene3D" id="1.10.510.10">
    <property type="entry name" value="Transferase(Phosphotransferase) domain 1"/>
    <property type="match status" value="1"/>
</dbReference>
<dbReference type="OrthoDB" id="248923at2759"/>
<evidence type="ECO:0000256" key="6">
    <source>
        <dbReference type="ARBA" id="ARBA00022777"/>
    </source>
</evidence>
<dbReference type="InterPro" id="IPR011009">
    <property type="entry name" value="Kinase-like_dom_sf"/>
</dbReference>
<organism evidence="11 12">
    <name type="scientific">Stomoxys calcitrans</name>
    <name type="common">Stable fly</name>
    <name type="synonym">Conops calcitrans</name>
    <dbReference type="NCBI Taxonomy" id="35570"/>
    <lineage>
        <taxon>Eukaryota</taxon>
        <taxon>Metazoa</taxon>
        <taxon>Ecdysozoa</taxon>
        <taxon>Arthropoda</taxon>
        <taxon>Hexapoda</taxon>
        <taxon>Insecta</taxon>
        <taxon>Pterygota</taxon>
        <taxon>Neoptera</taxon>
        <taxon>Endopterygota</taxon>
        <taxon>Diptera</taxon>
        <taxon>Brachycera</taxon>
        <taxon>Muscomorpha</taxon>
        <taxon>Muscoidea</taxon>
        <taxon>Muscidae</taxon>
        <taxon>Stomoxys</taxon>
    </lineage>
</organism>
<dbReference type="PANTHER" id="PTHR44899">
    <property type="entry name" value="CAMK FAMILY PROTEIN KINASE"/>
    <property type="match status" value="1"/>
</dbReference>
<keyword evidence="3" id="KW-0723">Serine/threonine-protein kinase</keyword>
<proteinExistence type="inferred from homology"/>
<dbReference type="PROSITE" id="PS50011">
    <property type="entry name" value="PROTEIN_KINASE_DOM"/>
    <property type="match status" value="1"/>
</dbReference>
<keyword evidence="12" id="KW-1185">Reference proteome</keyword>
<dbReference type="PANTHER" id="PTHR44899:SF3">
    <property type="entry name" value="SERINE_THREONINE-PROTEIN KINASE NEK1"/>
    <property type="match status" value="1"/>
</dbReference>
<dbReference type="Proteomes" id="UP000095300">
    <property type="component" value="Unassembled WGS sequence"/>
</dbReference>
<dbReference type="PROSITE" id="PS00108">
    <property type="entry name" value="PROTEIN_KINASE_ST"/>
    <property type="match status" value="1"/>
</dbReference>
<dbReference type="InterPro" id="IPR000719">
    <property type="entry name" value="Prot_kinase_dom"/>
</dbReference>
<evidence type="ECO:0000256" key="9">
    <source>
        <dbReference type="ARBA" id="ARBA00048679"/>
    </source>
</evidence>
<evidence type="ECO:0000256" key="7">
    <source>
        <dbReference type="ARBA" id="ARBA00022840"/>
    </source>
</evidence>
<evidence type="ECO:0000256" key="1">
    <source>
        <dbReference type="ARBA" id="ARBA00010886"/>
    </source>
</evidence>
<reference evidence="11" key="1">
    <citation type="submission" date="2020-05" db="UniProtKB">
        <authorList>
            <consortium name="EnsemblMetazoa"/>
        </authorList>
    </citation>
    <scope>IDENTIFICATION</scope>
    <source>
        <strain evidence="11">USDA</strain>
    </source>
</reference>
<protein>
    <recommendedName>
        <fullName evidence="2">non-specific serine/threonine protein kinase</fullName>
        <ecNumber evidence="2">2.7.11.1</ecNumber>
    </recommendedName>
</protein>
<evidence type="ECO:0000256" key="2">
    <source>
        <dbReference type="ARBA" id="ARBA00012513"/>
    </source>
</evidence>
<comment type="catalytic activity">
    <reaction evidence="8">
        <text>L-threonyl-[protein] + ATP = O-phospho-L-threonyl-[protein] + ADP + H(+)</text>
        <dbReference type="Rhea" id="RHEA:46608"/>
        <dbReference type="Rhea" id="RHEA-COMP:11060"/>
        <dbReference type="Rhea" id="RHEA-COMP:11605"/>
        <dbReference type="ChEBI" id="CHEBI:15378"/>
        <dbReference type="ChEBI" id="CHEBI:30013"/>
        <dbReference type="ChEBI" id="CHEBI:30616"/>
        <dbReference type="ChEBI" id="CHEBI:61977"/>
        <dbReference type="ChEBI" id="CHEBI:456216"/>
        <dbReference type="EC" id="2.7.11.1"/>
    </reaction>
</comment>
<evidence type="ECO:0000256" key="4">
    <source>
        <dbReference type="ARBA" id="ARBA00022679"/>
    </source>
</evidence>
<dbReference type="EnsemblMetazoa" id="SCAU008772-RA">
    <property type="protein sequence ID" value="SCAU008772-PA"/>
    <property type="gene ID" value="SCAU008772"/>
</dbReference>
<keyword evidence="4" id="KW-0808">Transferase</keyword>